<keyword evidence="9 10" id="KW-0413">Isomerase</keyword>
<dbReference type="SUPFAM" id="SSF56719">
    <property type="entry name" value="Type II DNA topoisomerase"/>
    <property type="match status" value="1"/>
</dbReference>
<dbReference type="NCBIfam" id="TIGR01059">
    <property type="entry name" value="gyrB"/>
    <property type="match status" value="1"/>
</dbReference>
<dbReference type="Gene3D" id="3.40.50.670">
    <property type="match status" value="2"/>
</dbReference>
<dbReference type="NCBIfam" id="NF011501">
    <property type="entry name" value="PRK14939.1"/>
    <property type="match status" value="1"/>
</dbReference>
<comment type="subunit">
    <text evidence="10">Heterotetramer, composed of two GyrA and two GyrB chains. In the heterotetramer, GyrA contains the active site tyrosine that forms a transient covalent intermediate with DNA, while GyrB binds cofactors and catalyzes ATP hydrolysis.</text>
</comment>
<dbReference type="EMBL" id="AP026709">
    <property type="protein sequence ID" value="BDQ37981.1"/>
    <property type="molecule type" value="Genomic_DNA"/>
</dbReference>
<dbReference type="InterPro" id="IPR034160">
    <property type="entry name" value="TOPRIM_GyrB"/>
</dbReference>
<feature type="site" description="Interaction with DNA" evidence="10">
    <location>
        <position position="452"/>
    </location>
</feature>
<dbReference type="InterPro" id="IPR001241">
    <property type="entry name" value="Topo_IIA"/>
</dbReference>
<dbReference type="InterPro" id="IPR011557">
    <property type="entry name" value="GyrB"/>
</dbReference>
<comment type="catalytic activity">
    <reaction evidence="1 10">
        <text>ATP-dependent breakage, passage and rejoining of double-stranded DNA.</text>
        <dbReference type="EC" id="5.6.2.2"/>
    </reaction>
</comment>
<dbReference type="InterPro" id="IPR013506">
    <property type="entry name" value="Topo_IIA_bsu_dom2"/>
</dbReference>
<feature type="binding site" evidence="10">
    <location>
        <position position="502"/>
    </location>
    <ligand>
        <name>Mg(2+)</name>
        <dbReference type="ChEBI" id="CHEBI:18420"/>
        <label>2</label>
    </ligand>
</feature>
<evidence type="ECO:0000313" key="13">
    <source>
        <dbReference type="Proteomes" id="UP001317742"/>
    </source>
</evidence>
<dbReference type="InterPro" id="IPR000565">
    <property type="entry name" value="Topo_IIA_B"/>
</dbReference>
<sequence length="798" mass="90575">MSEQNYNAESITVLEGLEAVRKRPAMYIGSTDIRGLHHLVYEVIDNSIDEAMAGYCDKIKVTLHMDNSCTVTDNGRGIPVEMHPKEGVPAVQVAMTTLHAGGKFDNDSYKVSGGLHGVGVSCVNALSEFMETTIKRNGTTYRIKFERGAVAHELEEVGSADSQGTTQRFRPDEEIFEVNQFDYDILKKRFKELAYLNSGLEIEFKDERNPEAESEKFKFDGGIVRYVKDLNSSLSTIGEIVYGEGESENMVVEFALQYTSAYKENTYTFANNIRTIEGGTHLAGYKTALTRAINNYIQNGDLPKKLVKRLTGDDVREGLTSVISVKLPDPQFEGQTKTKLGNSEASGLVAGVIYEKLNTFFEENPKEARFIIEKVVDASRAREAARKARDLVRRKGALSDNSLPGKLADCQSKKPEESEIFIVEGDSAGGSAKQGRDPKCQAILPLRGKILNVEKTRMHRMLGNKEIRAMITALGIGIGSEEEEKDYNRLRYHKVVIMTDADVDGSHIRTLLLTFFFRQYEELINRGHLYIAQPPLYRAHKGKFEKFIKDDLELDNFLLEKVGADLAIEAQKKTFVGSELMELMEKSRFLRAKFGEAETVGIEPALYHKLLNFPDRISYTYFEDNSPEEFKKDFETNGFKVFIETERDLELEKDRTYISFENENGHRTRLAMEFFYSKLYKQGFNTYGELRETCGGFEFTLRLKESEREISGIFGLYDAVIEEAHRGWSIQRYKGLGEMNPDQLWETTMHPEKRTMLQVHIEDAAAANDIFTDLMGDNVEPRREFIEKNALAVQELDI</sequence>
<dbReference type="SUPFAM" id="SSF55874">
    <property type="entry name" value="ATPase domain of HSP90 chaperone/DNA topoisomerase II/histidine kinase"/>
    <property type="match status" value="1"/>
</dbReference>
<accession>A0ABM8B2D6</accession>
<dbReference type="CDD" id="cd03366">
    <property type="entry name" value="TOPRIM_TopoIIA_GyrB"/>
    <property type="match status" value="1"/>
</dbReference>
<organism evidence="12 13">
    <name type="scientific">Pseudodesulfovibrio nedwellii</name>
    <dbReference type="NCBI Taxonomy" id="2973072"/>
    <lineage>
        <taxon>Bacteria</taxon>
        <taxon>Pseudomonadati</taxon>
        <taxon>Thermodesulfobacteriota</taxon>
        <taxon>Desulfovibrionia</taxon>
        <taxon>Desulfovibrionales</taxon>
        <taxon>Desulfovibrionaceae</taxon>
    </lineage>
</organism>
<reference evidence="12 13" key="1">
    <citation type="submission" date="2022-08" db="EMBL/GenBank/DDBJ databases">
        <title>Genome Sequence of the sulphate-reducing bacterium, Pseudodesulfovibrio sp. SYK.</title>
        <authorList>
            <person name="Kondo R."/>
            <person name="Kataoka T."/>
        </authorList>
    </citation>
    <scope>NUCLEOTIDE SEQUENCE [LARGE SCALE GENOMIC DNA]</scope>
    <source>
        <strain evidence="12 13">SYK</strain>
    </source>
</reference>
<evidence type="ECO:0000256" key="5">
    <source>
        <dbReference type="ARBA" id="ARBA00022840"/>
    </source>
</evidence>
<evidence type="ECO:0000256" key="3">
    <source>
        <dbReference type="ARBA" id="ARBA00022723"/>
    </source>
</evidence>
<dbReference type="PANTHER" id="PTHR45866:SF1">
    <property type="entry name" value="DNA GYRASE SUBUNIT B, MITOCHONDRIAL"/>
    <property type="match status" value="1"/>
</dbReference>
<dbReference type="CDD" id="cd16928">
    <property type="entry name" value="HATPase_GyrB-like"/>
    <property type="match status" value="1"/>
</dbReference>
<evidence type="ECO:0000313" key="12">
    <source>
        <dbReference type="EMBL" id="BDQ37981.1"/>
    </source>
</evidence>
<protein>
    <recommendedName>
        <fullName evidence="10">DNA gyrase subunit B</fullName>
        <ecNumber evidence="10">5.6.2.2</ecNumber>
    </recommendedName>
</protein>
<dbReference type="Pfam" id="PF00986">
    <property type="entry name" value="DNA_gyraseB_C"/>
    <property type="match status" value="1"/>
</dbReference>
<keyword evidence="4 10" id="KW-0547">Nucleotide-binding</keyword>
<feature type="binding site" evidence="10">
    <location>
        <position position="424"/>
    </location>
    <ligand>
        <name>Mg(2+)</name>
        <dbReference type="ChEBI" id="CHEBI:18420"/>
        <label>1</label>
        <note>catalytic</note>
    </ligand>
</feature>
<comment type="subcellular location">
    <subcellularLocation>
        <location evidence="10">Cytoplasm</location>
    </subcellularLocation>
</comment>
<dbReference type="SUPFAM" id="SSF54211">
    <property type="entry name" value="Ribosomal protein S5 domain 2-like"/>
    <property type="match status" value="1"/>
</dbReference>
<feature type="binding site" evidence="10">
    <location>
        <position position="500"/>
    </location>
    <ligand>
        <name>Mg(2+)</name>
        <dbReference type="ChEBI" id="CHEBI:18420"/>
        <label>1</label>
        <note>catalytic</note>
    </ligand>
</feature>
<dbReference type="InterPro" id="IPR018522">
    <property type="entry name" value="TopoIIA_CS"/>
</dbReference>
<dbReference type="SMART" id="SM00387">
    <property type="entry name" value="HATPase_c"/>
    <property type="match status" value="1"/>
</dbReference>
<dbReference type="PRINTS" id="PR00418">
    <property type="entry name" value="TPI2FAMILY"/>
</dbReference>
<dbReference type="SMART" id="SM00433">
    <property type="entry name" value="TOP2c"/>
    <property type="match status" value="1"/>
</dbReference>
<comment type="function">
    <text evidence="10">A type II topoisomerase that negatively supercoils closed circular double-stranded (ds) DNA in an ATP-dependent manner to modulate DNA topology and maintain chromosomes in an underwound state. Negative supercoiling favors strand separation, and DNA replication, transcription, recombination and repair, all of which involve strand separation. Also able to catalyze the interconversion of other topological isomers of dsDNA rings, including catenanes and knotted rings. Type II topoisomerases break and join 2 DNA strands simultaneously in an ATP-dependent manner.</text>
</comment>
<dbReference type="EC" id="5.6.2.2" evidence="10"/>
<dbReference type="NCBIfam" id="NF004189">
    <property type="entry name" value="PRK05644.1"/>
    <property type="match status" value="1"/>
</dbReference>
<evidence type="ECO:0000256" key="4">
    <source>
        <dbReference type="ARBA" id="ARBA00022741"/>
    </source>
</evidence>
<comment type="similarity">
    <text evidence="2 10">Belongs to the type II topoisomerase GyrB family.</text>
</comment>
<evidence type="ECO:0000256" key="8">
    <source>
        <dbReference type="ARBA" id="ARBA00023125"/>
    </source>
</evidence>
<dbReference type="InterPro" id="IPR036890">
    <property type="entry name" value="HATPase_C_sf"/>
</dbReference>
<keyword evidence="13" id="KW-1185">Reference proteome</keyword>
<dbReference type="HAMAP" id="MF_01898">
    <property type="entry name" value="GyrB"/>
    <property type="match status" value="1"/>
</dbReference>
<dbReference type="RefSeq" id="WP_281760491.1">
    <property type="nucleotide sequence ID" value="NZ_AP026709.1"/>
</dbReference>
<dbReference type="InterPro" id="IPR006171">
    <property type="entry name" value="TOPRIM_dom"/>
</dbReference>
<evidence type="ECO:0000256" key="1">
    <source>
        <dbReference type="ARBA" id="ARBA00000185"/>
    </source>
</evidence>
<evidence type="ECO:0000256" key="10">
    <source>
        <dbReference type="HAMAP-Rule" id="MF_01898"/>
    </source>
</evidence>
<name>A0ABM8B2D6_9BACT</name>
<keyword evidence="3 10" id="KW-0479">Metal-binding</keyword>
<comment type="cofactor">
    <cofactor evidence="10">
        <name>Mg(2+)</name>
        <dbReference type="ChEBI" id="CHEBI:18420"/>
    </cofactor>
    <cofactor evidence="10">
        <name>Mn(2+)</name>
        <dbReference type="ChEBI" id="CHEBI:29035"/>
    </cofactor>
    <cofactor evidence="10">
        <name>Ca(2+)</name>
        <dbReference type="ChEBI" id="CHEBI:29108"/>
    </cofactor>
    <text evidence="10">Binds two Mg(2+) per subunit. The magnesium ions form salt bridges with both the protein and the DNA. Can also accept other divalent metal cations, such as Mn(2+) or Ca(2+).</text>
</comment>
<keyword evidence="7 10" id="KW-0799">Topoisomerase</keyword>
<dbReference type="PRINTS" id="PR01159">
    <property type="entry name" value="DNAGYRASEB"/>
</dbReference>
<dbReference type="PROSITE" id="PS50880">
    <property type="entry name" value="TOPRIM"/>
    <property type="match status" value="1"/>
</dbReference>
<dbReference type="InterPro" id="IPR014721">
    <property type="entry name" value="Ribsml_uS5_D2-typ_fold_subgr"/>
</dbReference>
<dbReference type="PANTHER" id="PTHR45866">
    <property type="entry name" value="DNA GYRASE/TOPOISOMERASE SUBUNIT B"/>
    <property type="match status" value="1"/>
</dbReference>
<dbReference type="PROSITE" id="PS00177">
    <property type="entry name" value="TOPOISOMERASE_II"/>
    <property type="match status" value="1"/>
</dbReference>
<dbReference type="Pfam" id="PF00204">
    <property type="entry name" value="DNA_gyraseB"/>
    <property type="match status" value="1"/>
</dbReference>
<dbReference type="InterPro" id="IPR020568">
    <property type="entry name" value="Ribosomal_Su5_D2-typ_SF"/>
</dbReference>
<evidence type="ECO:0000256" key="6">
    <source>
        <dbReference type="ARBA" id="ARBA00022842"/>
    </source>
</evidence>
<gene>
    <name evidence="10 12" type="primary">gyrB</name>
    <name evidence="12" type="ORF">SYK_23410</name>
</gene>
<comment type="miscellaneous">
    <text evidence="10">Few gyrases are as efficient as E.coli at forming negative supercoils. Not all organisms have 2 type II topoisomerases; in organisms with a single type II topoisomerase this enzyme also has to decatenate newly replicated chromosomes.</text>
</comment>
<proteinExistence type="inferred from homology"/>
<dbReference type="InterPro" id="IPR003594">
    <property type="entry name" value="HATPase_dom"/>
</dbReference>
<evidence type="ECO:0000256" key="9">
    <source>
        <dbReference type="ARBA" id="ARBA00023235"/>
    </source>
</evidence>
<keyword evidence="10" id="KW-0963">Cytoplasm</keyword>
<dbReference type="InterPro" id="IPR013759">
    <property type="entry name" value="Topo_IIA_B_C"/>
</dbReference>
<dbReference type="Pfam" id="PF01751">
    <property type="entry name" value="Toprim"/>
    <property type="match status" value="1"/>
</dbReference>
<keyword evidence="5 10" id="KW-0067">ATP-binding</keyword>
<dbReference type="InterPro" id="IPR002288">
    <property type="entry name" value="DNA_gyrase_B_C"/>
</dbReference>
<dbReference type="CDD" id="cd00822">
    <property type="entry name" value="TopoII_Trans_DNA_gyrase"/>
    <property type="match status" value="1"/>
</dbReference>
<feature type="binding site" evidence="10">
    <location>
        <position position="500"/>
    </location>
    <ligand>
        <name>Mg(2+)</name>
        <dbReference type="ChEBI" id="CHEBI:18420"/>
        <label>2</label>
    </ligand>
</feature>
<feature type="site" description="Interaction with DNA" evidence="10">
    <location>
        <position position="449"/>
    </location>
</feature>
<dbReference type="Proteomes" id="UP001317742">
    <property type="component" value="Chromosome"/>
</dbReference>
<evidence type="ECO:0000259" key="11">
    <source>
        <dbReference type="PROSITE" id="PS50880"/>
    </source>
</evidence>
<keyword evidence="6 10" id="KW-0460">Magnesium</keyword>
<dbReference type="Gene3D" id="3.30.565.10">
    <property type="entry name" value="Histidine kinase-like ATPase, C-terminal domain"/>
    <property type="match status" value="1"/>
</dbReference>
<evidence type="ECO:0000256" key="7">
    <source>
        <dbReference type="ARBA" id="ARBA00023029"/>
    </source>
</evidence>
<dbReference type="Gene3D" id="3.30.230.10">
    <property type="match status" value="1"/>
</dbReference>
<dbReference type="Pfam" id="PF02518">
    <property type="entry name" value="HATPase_c"/>
    <property type="match status" value="1"/>
</dbReference>
<dbReference type="InterPro" id="IPR013760">
    <property type="entry name" value="Topo_IIA-like_dom_sf"/>
</dbReference>
<keyword evidence="8" id="KW-0238">DNA-binding</keyword>
<evidence type="ECO:0000256" key="2">
    <source>
        <dbReference type="ARBA" id="ARBA00010708"/>
    </source>
</evidence>
<feature type="domain" description="Toprim" evidence="11">
    <location>
        <begin position="418"/>
        <end position="535"/>
    </location>
</feature>